<proteinExistence type="predicted"/>
<organism evidence="1">
    <name type="scientific">Rosellinia necatrix</name>
    <name type="common">White root-rot fungus</name>
    <dbReference type="NCBI Taxonomy" id="77044"/>
    <lineage>
        <taxon>Eukaryota</taxon>
        <taxon>Fungi</taxon>
        <taxon>Dikarya</taxon>
        <taxon>Ascomycota</taxon>
        <taxon>Pezizomycotina</taxon>
        <taxon>Sordariomycetes</taxon>
        <taxon>Xylariomycetidae</taxon>
        <taxon>Xylariales</taxon>
        <taxon>Xylariaceae</taxon>
        <taxon>Rosellinia</taxon>
    </lineage>
</organism>
<dbReference type="Proteomes" id="UP000054516">
    <property type="component" value="Unassembled WGS sequence"/>
</dbReference>
<dbReference type="EMBL" id="DF977466">
    <property type="protein sequence ID" value="GAW26084.1"/>
    <property type="molecule type" value="Genomic_DNA"/>
</dbReference>
<dbReference type="AlphaFoldDB" id="A0A1S8A7L2"/>
<dbReference type="STRING" id="77044.A0A1S8A7L2"/>
<evidence type="ECO:0000313" key="1">
    <source>
        <dbReference type="EMBL" id="GAW26084.1"/>
    </source>
</evidence>
<reference evidence="1" key="1">
    <citation type="submission" date="2016-03" db="EMBL/GenBank/DDBJ databases">
        <title>Draft genome sequence of Rosellinia necatrix.</title>
        <authorList>
            <person name="Kanematsu S."/>
        </authorList>
    </citation>
    <scope>NUCLEOTIDE SEQUENCE [LARGE SCALE GENOMIC DNA]</scope>
    <source>
        <strain evidence="1">W97</strain>
    </source>
</reference>
<protein>
    <submittedName>
        <fullName evidence="1">Putative ankyrin repeat-containing domain</fullName>
    </submittedName>
</protein>
<name>A0A1S8A7L2_ROSNE</name>
<sequence length="221" mass="25148">MFPRDAAIYLGNFEAFRLMDCRETPNDGTLYLAALLALPEFVQWLVDEGKHDPGHQAEEYGMMIPLAVACASRPVPWCRLANKEHDWYSRQKHTIRALVSVTDLSWRYRQKTILHIALDHGPDVTKLMIDALAIAKDPEKDERYLYTDRSGIRYSPDQYIKRLLEVSSSRKKALVKCFEGTGMISRYYRGPGEGDQPDGCRGIVAGNQTLGMILERIQRAG</sequence>
<keyword evidence="2" id="KW-1185">Reference proteome</keyword>
<gene>
    <name evidence="1" type="ORF">SAMD00023353_2100050</name>
</gene>
<dbReference type="OrthoDB" id="3182339at2759"/>
<evidence type="ECO:0000313" key="2">
    <source>
        <dbReference type="Proteomes" id="UP000054516"/>
    </source>
</evidence>
<accession>A0A1S8A7L2</accession>